<keyword evidence="10" id="KW-0325">Glycoprotein</keyword>
<dbReference type="InterPro" id="IPR018202">
    <property type="entry name" value="Ser_caboxypep_ser_AS"/>
</dbReference>
<feature type="transmembrane region" description="Helical" evidence="11">
    <location>
        <begin position="911"/>
        <end position="932"/>
    </location>
</feature>
<feature type="transmembrane region" description="Helical" evidence="11">
    <location>
        <begin position="587"/>
        <end position="606"/>
    </location>
</feature>
<proteinExistence type="inferred from homology"/>
<dbReference type="InterPro" id="IPR011701">
    <property type="entry name" value="MFS"/>
</dbReference>
<keyword evidence="8 11" id="KW-1133">Transmembrane helix</keyword>
<evidence type="ECO:0000256" key="10">
    <source>
        <dbReference type="ARBA" id="ARBA00023180"/>
    </source>
</evidence>
<organism evidence="14 15">
    <name type="scientific">Colletotrichum karsti</name>
    <dbReference type="NCBI Taxonomy" id="1095194"/>
    <lineage>
        <taxon>Eukaryota</taxon>
        <taxon>Fungi</taxon>
        <taxon>Dikarya</taxon>
        <taxon>Ascomycota</taxon>
        <taxon>Pezizomycotina</taxon>
        <taxon>Sordariomycetes</taxon>
        <taxon>Hypocreomycetidae</taxon>
        <taxon>Glomerellales</taxon>
        <taxon>Glomerellaceae</taxon>
        <taxon>Colletotrichum</taxon>
        <taxon>Colletotrichum boninense species complex</taxon>
    </lineage>
</organism>
<dbReference type="Gene3D" id="3.40.50.1820">
    <property type="entry name" value="alpha/beta hydrolase"/>
    <property type="match status" value="1"/>
</dbReference>
<keyword evidence="3" id="KW-0813">Transport</keyword>
<feature type="transmembrane region" description="Helical" evidence="11">
    <location>
        <begin position="708"/>
        <end position="730"/>
    </location>
</feature>
<keyword evidence="7" id="KW-0378">Hydrolase</keyword>
<dbReference type="Pfam" id="PF07690">
    <property type="entry name" value="MFS_1"/>
    <property type="match status" value="1"/>
</dbReference>
<dbReference type="PROSITE" id="PS50850">
    <property type="entry name" value="MFS"/>
    <property type="match status" value="1"/>
</dbReference>
<dbReference type="GeneID" id="62167049"/>
<feature type="transmembrane region" description="Helical" evidence="11">
    <location>
        <begin position="820"/>
        <end position="837"/>
    </location>
</feature>
<evidence type="ECO:0000256" key="1">
    <source>
        <dbReference type="ARBA" id="ARBA00004141"/>
    </source>
</evidence>
<dbReference type="SUPFAM" id="SSF53474">
    <property type="entry name" value="alpha/beta-Hydrolases"/>
    <property type="match status" value="1"/>
</dbReference>
<gene>
    <name evidence="14" type="ORF">CkaCkLH20_11261</name>
</gene>
<evidence type="ECO:0000256" key="2">
    <source>
        <dbReference type="ARBA" id="ARBA00009431"/>
    </source>
</evidence>
<dbReference type="Gene3D" id="1.10.287.410">
    <property type="match status" value="1"/>
</dbReference>
<dbReference type="PRINTS" id="PR00724">
    <property type="entry name" value="CRBOXYPTASEC"/>
</dbReference>
<feature type="transmembrane region" description="Helical" evidence="11">
    <location>
        <begin position="877"/>
        <end position="899"/>
    </location>
</feature>
<evidence type="ECO:0000256" key="12">
    <source>
        <dbReference type="SAM" id="SignalP"/>
    </source>
</evidence>
<dbReference type="InterPro" id="IPR001563">
    <property type="entry name" value="Peptidase_S10"/>
</dbReference>
<keyword evidence="9 11" id="KW-0472">Membrane</keyword>
<dbReference type="AlphaFoldDB" id="A0A9P6HWD0"/>
<comment type="subcellular location">
    <subcellularLocation>
        <location evidence="1">Membrane</location>
        <topology evidence="1">Multi-pass membrane protein</topology>
    </subcellularLocation>
</comment>
<dbReference type="Proteomes" id="UP000781932">
    <property type="component" value="Unassembled WGS sequence"/>
</dbReference>
<comment type="similarity">
    <text evidence="2">Belongs to the peptidase S10 family.</text>
</comment>
<evidence type="ECO:0000256" key="3">
    <source>
        <dbReference type="ARBA" id="ARBA00022448"/>
    </source>
</evidence>
<dbReference type="InterPro" id="IPR036259">
    <property type="entry name" value="MFS_trans_sf"/>
</dbReference>
<dbReference type="FunFam" id="1.20.1250.20:FF:000364">
    <property type="entry name" value="MFS general substrate transporter"/>
    <property type="match status" value="1"/>
</dbReference>
<evidence type="ECO:0000256" key="9">
    <source>
        <dbReference type="ARBA" id="ARBA00023136"/>
    </source>
</evidence>
<feature type="transmembrane region" description="Helical" evidence="11">
    <location>
        <begin position="613"/>
        <end position="633"/>
    </location>
</feature>
<dbReference type="PROSITE" id="PS00131">
    <property type="entry name" value="CARBOXYPEPT_SER_SER"/>
    <property type="match status" value="1"/>
</dbReference>
<feature type="chain" id="PRO_5040405261" evidence="12">
    <location>
        <begin position="20"/>
        <end position="1002"/>
    </location>
</feature>
<evidence type="ECO:0000256" key="6">
    <source>
        <dbReference type="ARBA" id="ARBA00022692"/>
    </source>
</evidence>
<keyword evidence="15" id="KW-1185">Reference proteome</keyword>
<keyword evidence="6 11" id="KW-0812">Transmembrane</keyword>
<dbReference type="RefSeq" id="XP_038740801.1">
    <property type="nucleotide sequence ID" value="XM_038893975.1"/>
</dbReference>
<dbReference type="Gene3D" id="1.20.1250.20">
    <property type="entry name" value="MFS general substrate transporter like domains"/>
    <property type="match status" value="2"/>
</dbReference>
<dbReference type="GO" id="GO:0016020">
    <property type="term" value="C:membrane"/>
    <property type="evidence" value="ECO:0007669"/>
    <property type="project" value="UniProtKB-SubCell"/>
</dbReference>
<dbReference type="EMBL" id="JAATWM020000046">
    <property type="protein sequence ID" value="KAF9871340.1"/>
    <property type="molecule type" value="Genomic_DNA"/>
</dbReference>
<feature type="transmembrane region" description="Helical" evidence="11">
    <location>
        <begin position="781"/>
        <end position="800"/>
    </location>
</feature>
<feature type="transmembrane region" description="Helical" evidence="11">
    <location>
        <begin position="849"/>
        <end position="871"/>
    </location>
</feature>
<accession>A0A9P6HWD0</accession>
<feature type="transmembrane region" description="Helical" evidence="11">
    <location>
        <begin position="645"/>
        <end position="665"/>
    </location>
</feature>
<dbReference type="SUPFAM" id="SSF103473">
    <property type="entry name" value="MFS general substrate transporter"/>
    <property type="match status" value="1"/>
</dbReference>
<keyword evidence="4" id="KW-0121">Carboxypeptidase</keyword>
<dbReference type="GO" id="GO:0004185">
    <property type="term" value="F:serine-type carboxypeptidase activity"/>
    <property type="evidence" value="ECO:0007669"/>
    <property type="project" value="InterPro"/>
</dbReference>
<sequence>MGVSVRSLAVLGFAGLVAALAVPKSYAVDRSYSLMSDLGTNYTVFEHAATNSRTRFVTDSKICETTPNVKQYSGYFDVGTDQNMFFWFFEARDKPKEAPVALWLNGGPGCSSMLGLFQENGPCTFNGGGDEPKLNPNSWNNYANMLYVDQPIGVGFSYGTNDVDSTVKAAPKVWSLMQSFYTQFPEYKSRDFGLFTESYGGHYGPEFINHFQTQNAKIDKGEVKGEKIKVVALGVNNGWIDARNQYRDYLDYAINNTYNKLIDQPKYDELAKAYDKDCAPAMDKCTAPEGNNEACVAAETACFNAIEAPIEAIKQFNVYDVRAKDDKFPPNTYMKYINKPEVMKAIGAKSQYQECPQAPYDKFTATGDGQRSFLETLGKVTQTDVQVLVWAGDADWICNYVGNFRAVTRIGGPDFEKAEMKDFMLDGKKKGEYKTNKNLSWMRVFDAGHGLMSYQPEVALVAFKQTMMKKPISSPQNMAAHRSSLDKSEVEAIQHRPSGETHLEKVPEAIEVGPYRVFGLSPEDADFYNNYPDEKRKKVFHKVDVRLVPMLALLYLICHIDRANIGNAKIEGMVEDLGMTGVQYNTVLSIFFVPYVLFEVPSNIILKKVKRPSTYLGSLTLAWGIVMTCTGLVRNFAGLMVTRILLGIFEAGFFPGAIYLCSYWYMPSDLSVRISYFYCASALSGAFSGLLAAAIAEMDGVAGMEGWRWIFILEGLATVCLGVACFFLLIDTPTLSTRWLEPEEIKYLELSIFIKQGGGSRDEHGDNKVNWRDLKMNLTNWRIYVQAYFLVCQSALSYGIKFTLPTITKAMGFANTQAQLLSAPPYVAAAISAVSFAKVSDRFFWRMPFLAIPLAIVAVAYSIILSLNGALAEKRGVAYFSVVLAVIGIYPIQAAAASWNANNIAPASRRAIGIALMNCVGNVGGIVGSFMYLESEKPKYHTGFGLSLAFGGSGLIVAFLLEWSYKAANAKKARIADEAKEKYTEEELFNMGDRSPLFKYVL</sequence>
<keyword evidence="5" id="KW-0645">Protease</keyword>
<reference evidence="14" key="1">
    <citation type="submission" date="2020-03" db="EMBL/GenBank/DDBJ databases">
        <authorList>
            <person name="He L."/>
        </authorList>
    </citation>
    <scope>NUCLEOTIDE SEQUENCE</scope>
    <source>
        <strain evidence="14">CkLH20</strain>
    </source>
</reference>
<dbReference type="GO" id="GO:0022857">
    <property type="term" value="F:transmembrane transporter activity"/>
    <property type="evidence" value="ECO:0007669"/>
    <property type="project" value="InterPro"/>
</dbReference>
<keyword evidence="12" id="KW-0732">Signal</keyword>
<evidence type="ECO:0000313" key="14">
    <source>
        <dbReference type="EMBL" id="KAF9871340.1"/>
    </source>
</evidence>
<comment type="caution">
    <text evidence="14">The sequence shown here is derived from an EMBL/GenBank/DDBJ whole genome shotgun (WGS) entry which is preliminary data.</text>
</comment>
<feature type="domain" description="Major facilitator superfamily (MFS) profile" evidence="13">
    <location>
        <begin position="547"/>
        <end position="966"/>
    </location>
</feature>
<feature type="transmembrane region" description="Helical" evidence="11">
    <location>
        <begin position="944"/>
        <end position="965"/>
    </location>
</feature>
<evidence type="ECO:0000256" key="5">
    <source>
        <dbReference type="ARBA" id="ARBA00022670"/>
    </source>
</evidence>
<evidence type="ECO:0000259" key="13">
    <source>
        <dbReference type="PROSITE" id="PS50850"/>
    </source>
</evidence>
<dbReference type="InterPro" id="IPR020846">
    <property type="entry name" value="MFS_dom"/>
</dbReference>
<evidence type="ECO:0000256" key="7">
    <source>
        <dbReference type="ARBA" id="ARBA00022801"/>
    </source>
</evidence>
<dbReference type="FunFam" id="1.20.1250.20:FF:000034">
    <property type="entry name" value="MFS general substrate transporter"/>
    <property type="match status" value="1"/>
</dbReference>
<evidence type="ECO:0000256" key="4">
    <source>
        <dbReference type="ARBA" id="ARBA00022645"/>
    </source>
</evidence>
<dbReference type="PANTHER" id="PTHR43791">
    <property type="entry name" value="PERMEASE-RELATED"/>
    <property type="match status" value="1"/>
</dbReference>
<dbReference type="OrthoDB" id="2962993at2759"/>
<protein>
    <submittedName>
        <fullName evidence="14">MFS transporter</fullName>
    </submittedName>
</protein>
<evidence type="ECO:0000256" key="11">
    <source>
        <dbReference type="SAM" id="Phobius"/>
    </source>
</evidence>
<dbReference type="Pfam" id="PF00450">
    <property type="entry name" value="Peptidase_S10"/>
    <property type="match status" value="1"/>
</dbReference>
<dbReference type="PANTHER" id="PTHR43791:SF54">
    <property type="entry name" value="MAJOR FACILITATOR SUPERFAMILY (MFS) PROFILE DOMAIN-CONTAINING PROTEIN-RELATED"/>
    <property type="match status" value="1"/>
</dbReference>
<reference evidence="14" key="2">
    <citation type="submission" date="2020-11" db="EMBL/GenBank/DDBJ databases">
        <title>Whole genome sequencing of Colletotrichum sp.</title>
        <authorList>
            <person name="Li H."/>
        </authorList>
    </citation>
    <scope>NUCLEOTIDE SEQUENCE</scope>
    <source>
        <strain evidence="14">CkLH20</strain>
    </source>
</reference>
<evidence type="ECO:0000313" key="15">
    <source>
        <dbReference type="Proteomes" id="UP000781932"/>
    </source>
</evidence>
<name>A0A9P6HWD0_9PEZI</name>
<evidence type="ECO:0000256" key="8">
    <source>
        <dbReference type="ARBA" id="ARBA00022989"/>
    </source>
</evidence>
<dbReference type="GO" id="GO:0006508">
    <property type="term" value="P:proteolysis"/>
    <property type="evidence" value="ECO:0007669"/>
    <property type="project" value="UniProtKB-KW"/>
</dbReference>
<feature type="transmembrane region" description="Helical" evidence="11">
    <location>
        <begin position="677"/>
        <end position="696"/>
    </location>
</feature>
<dbReference type="InterPro" id="IPR029058">
    <property type="entry name" value="AB_hydrolase_fold"/>
</dbReference>
<feature type="signal peptide" evidence="12">
    <location>
        <begin position="1"/>
        <end position="19"/>
    </location>
</feature>